<evidence type="ECO:0000256" key="3">
    <source>
        <dbReference type="ARBA" id="ARBA00022692"/>
    </source>
</evidence>
<proteinExistence type="predicted"/>
<dbReference type="Gene3D" id="1.20.5.110">
    <property type="match status" value="1"/>
</dbReference>
<dbReference type="PANTHER" id="PTHR11537:SF254">
    <property type="entry name" value="POTASSIUM VOLTAGE-GATED CHANNEL PROTEIN SHAB"/>
    <property type="match status" value="1"/>
</dbReference>
<evidence type="ECO:0000256" key="6">
    <source>
        <dbReference type="ARBA" id="ARBA00023136"/>
    </source>
</evidence>
<feature type="domain" description="Potassium channel" evidence="10">
    <location>
        <begin position="119"/>
        <end position="191"/>
    </location>
</feature>
<feature type="transmembrane region" description="Helical" evidence="9">
    <location>
        <begin position="142"/>
        <end position="160"/>
    </location>
</feature>
<keyword evidence="8" id="KW-0175">Coiled coil</keyword>
<comment type="subcellular location">
    <subcellularLocation>
        <location evidence="1">Membrane</location>
        <topology evidence="1">Multi-pass membrane protein</topology>
    </subcellularLocation>
</comment>
<dbReference type="PRINTS" id="PR00169">
    <property type="entry name" value="KCHANNEL"/>
</dbReference>
<evidence type="ECO:0000256" key="2">
    <source>
        <dbReference type="ARBA" id="ARBA00022448"/>
    </source>
</evidence>
<dbReference type="InterPro" id="IPR013099">
    <property type="entry name" value="K_chnl_dom"/>
</dbReference>
<comment type="caution">
    <text evidence="11">The sequence shown here is derived from an EMBL/GenBank/DDBJ whole genome shotgun (WGS) entry which is preliminary data.</text>
</comment>
<evidence type="ECO:0000256" key="9">
    <source>
        <dbReference type="SAM" id="Phobius"/>
    </source>
</evidence>
<feature type="coiled-coil region" evidence="8">
    <location>
        <begin position="214"/>
        <end position="241"/>
    </location>
</feature>
<dbReference type="EMBL" id="JAUSUG010000033">
    <property type="protein sequence ID" value="MDQ0257775.1"/>
    <property type="molecule type" value="Genomic_DNA"/>
</dbReference>
<dbReference type="RefSeq" id="WP_307332027.1">
    <property type="nucleotide sequence ID" value="NZ_JAUSUG010000033.1"/>
</dbReference>
<keyword evidence="2" id="KW-0813">Transport</keyword>
<protein>
    <submittedName>
        <fullName evidence="11">Voltage-gated potassium channel</fullName>
    </submittedName>
</protein>
<keyword evidence="12" id="KW-1185">Reference proteome</keyword>
<evidence type="ECO:0000313" key="11">
    <source>
        <dbReference type="EMBL" id="MDQ0257775.1"/>
    </source>
</evidence>
<evidence type="ECO:0000256" key="5">
    <source>
        <dbReference type="ARBA" id="ARBA00023065"/>
    </source>
</evidence>
<name>A0ABU0A2R1_9BACI</name>
<keyword evidence="6 9" id="KW-0472">Membrane</keyword>
<dbReference type="Gene3D" id="1.20.120.350">
    <property type="entry name" value="Voltage-gated potassium channels. Chain C"/>
    <property type="match status" value="1"/>
</dbReference>
<feature type="transmembrane region" description="Helical" evidence="9">
    <location>
        <begin position="30"/>
        <end position="51"/>
    </location>
</feature>
<dbReference type="InterPro" id="IPR027359">
    <property type="entry name" value="Volt_channel_dom_sf"/>
</dbReference>
<keyword evidence="4 9" id="KW-1133">Transmembrane helix</keyword>
<evidence type="ECO:0000259" key="10">
    <source>
        <dbReference type="Pfam" id="PF07885"/>
    </source>
</evidence>
<keyword evidence="3 9" id="KW-0812">Transmembrane</keyword>
<evidence type="ECO:0000256" key="4">
    <source>
        <dbReference type="ARBA" id="ARBA00022989"/>
    </source>
</evidence>
<feature type="transmembrane region" description="Helical" evidence="9">
    <location>
        <begin position="5"/>
        <end position="24"/>
    </location>
</feature>
<evidence type="ECO:0000256" key="7">
    <source>
        <dbReference type="ARBA" id="ARBA00023303"/>
    </source>
</evidence>
<keyword evidence="7 11" id="KW-0407">Ion channel</keyword>
<keyword evidence="5" id="KW-0406">Ion transport</keyword>
<dbReference type="Proteomes" id="UP001230005">
    <property type="component" value="Unassembled WGS sequence"/>
</dbReference>
<dbReference type="PANTHER" id="PTHR11537">
    <property type="entry name" value="VOLTAGE-GATED POTASSIUM CHANNEL"/>
    <property type="match status" value="1"/>
</dbReference>
<reference evidence="11 12" key="1">
    <citation type="submission" date="2023-07" db="EMBL/GenBank/DDBJ databases">
        <title>Genomic Encyclopedia of Type Strains, Phase IV (KMG-IV): sequencing the most valuable type-strain genomes for metagenomic binning, comparative biology and taxonomic classification.</title>
        <authorList>
            <person name="Goeker M."/>
        </authorList>
    </citation>
    <scope>NUCLEOTIDE SEQUENCE [LARGE SCALE GENOMIC DNA]</scope>
    <source>
        <strain evidence="11 12">DSM 9768</strain>
    </source>
</reference>
<sequence>MRRLVVAYEIIMFSLALMSVLFIWSNHQTVLMLDWGVWFIFVIDVSVRFILSKDKKRFIKENPFDFIAVIPLDSIFRLARIVRLIRVMRMLLIGVHFIKPIVGILKTNGLNKVIGFTTALILFTAIPIYYLEPAIETYQDALWWSMVTATTVGYGDIAPVTGAGRMIAVVLMVVGIGLIGMVTSSIATYFIKEKPNTSGDSTIDFIKSEMNRINDFSTNEIDNLISLLQKYKQEKQNIQIQEKGKIIK</sequence>
<evidence type="ECO:0000313" key="12">
    <source>
        <dbReference type="Proteomes" id="UP001230005"/>
    </source>
</evidence>
<evidence type="ECO:0000256" key="1">
    <source>
        <dbReference type="ARBA" id="ARBA00004141"/>
    </source>
</evidence>
<accession>A0ABU0A2R1</accession>
<dbReference type="Pfam" id="PF07885">
    <property type="entry name" value="Ion_trans_2"/>
    <property type="match status" value="1"/>
</dbReference>
<gene>
    <name evidence="11" type="ORF">J2S74_005237</name>
</gene>
<dbReference type="GO" id="GO:0034220">
    <property type="term" value="P:monoatomic ion transmembrane transport"/>
    <property type="evidence" value="ECO:0007669"/>
    <property type="project" value="UniProtKB-KW"/>
</dbReference>
<feature type="transmembrane region" description="Helical" evidence="9">
    <location>
        <begin position="166"/>
        <end position="191"/>
    </location>
</feature>
<feature type="transmembrane region" description="Helical" evidence="9">
    <location>
        <begin position="113"/>
        <end position="130"/>
    </location>
</feature>
<dbReference type="InterPro" id="IPR028325">
    <property type="entry name" value="VG_K_chnl"/>
</dbReference>
<dbReference type="Gene3D" id="1.10.287.70">
    <property type="match status" value="1"/>
</dbReference>
<evidence type="ECO:0000256" key="8">
    <source>
        <dbReference type="SAM" id="Coils"/>
    </source>
</evidence>
<organism evidence="11 12">
    <name type="scientific">Evansella vedderi</name>
    <dbReference type="NCBI Taxonomy" id="38282"/>
    <lineage>
        <taxon>Bacteria</taxon>
        <taxon>Bacillati</taxon>
        <taxon>Bacillota</taxon>
        <taxon>Bacilli</taxon>
        <taxon>Bacillales</taxon>
        <taxon>Bacillaceae</taxon>
        <taxon>Evansella</taxon>
    </lineage>
</organism>
<dbReference type="SUPFAM" id="SSF81324">
    <property type="entry name" value="Voltage-gated potassium channels"/>
    <property type="match status" value="1"/>
</dbReference>